<feature type="region of interest" description="Disordered" evidence="1">
    <location>
        <begin position="167"/>
        <end position="192"/>
    </location>
</feature>
<evidence type="ECO:0000256" key="1">
    <source>
        <dbReference type="SAM" id="MobiDB-lite"/>
    </source>
</evidence>
<reference evidence="2" key="1">
    <citation type="submission" date="2016-03" db="EMBL/GenBank/DDBJ databases">
        <authorList>
            <person name="Ploux O."/>
        </authorList>
    </citation>
    <scope>NUCLEOTIDE SEQUENCE</scope>
    <source>
        <strain evidence="2">UC10</strain>
    </source>
</reference>
<dbReference type="EMBL" id="FLQS01000073">
    <property type="protein sequence ID" value="SBS79355.1"/>
    <property type="molecule type" value="Genomic_DNA"/>
</dbReference>
<organism evidence="2">
    <name type="scientific">uncultured Mycobacterium sp</name>
    <dbReference type="NCBI Taxonomy" id="171292"/>
    <lineage>
        <taxon>Bacteria</taxon>
        <taxon>Bacillati</taxon>
        <taxon>Actinomycetota</taxon>
        <taxon>Actinomycetes</taxon>
        <taxon>Mycobacteriales</taxon>
        <taxon>Mycobacteriaceae</taxon>
        <taxon>Mycobacterium</taxon>
        <taxon>environmental samples</taxon>
    </lineage>
</organism>
<protein>
    <submittedName>
        <fullName evidence="2">Uncharacterized protein</fullName>
    </submittedName>
</protein>
<gene>
    <name evidence="2" type="ORF">MHPYR_750009</name>
</gene>
<accession>A0A1Y5PL26</accession>
<evidence type="ECO:0000313" key="2">
    <source>
        <dbReference type="EMBL" id="SBS79355.1"/>
    </source>
</evidence>
<proteinExistence type="predicted"/>
<name>A0A1Y5PL26_9MYCO</name>
<dbReference type="AlphaFoldDB" id="A0A1Y5PL26"/>
<sequence>MSLMQTCADVQAVVARARSLFGSGEAVDVPSGAPNITSAAQAVMTARSRTSELSGVGTTSYDAMADRAVPPLTTSATSDTRLATHMTTAAAITQAGAARMEQIVAQTSAIAKVAPMAKSSADQRVILTALRSQVAQTSQLVQATQQQASALAGQMRGLQYPKDAPAQALDHDLPQSPPSSGGEDPPHGKDPRYWIDVTKIVHVPDGQLAPNNSTQIGPGLFYPSPDRPGFATPPPPPAQWPLDMNDIVQPGPGKLGPYGTTELAPGIFAPTPNTLWPEPKWSPPQAPIDIRDIVQVPTGQLAPWGYKEYLPGWWAPDPSR</sequence>